<keyword evidence="4 17" id="KW-0436">Ligase</keyword>
<gene>
    <name evidence="17" type="ORF">FCC1311_060062</name>
</gene>
<dbReference type="CDD" id="cd00496">
    <property type="entry name" value="PheRS_alpha_core"/>
    <property type="match status" value="1"/>
</dbReference>
<keyword evidence="18" id="KW-1185">Reference proteome</keyword>
<evidence type="ECO:0000256" key="7">
    <source>
        <dbReference type="ARBA" id="ARBA00022917"/>
    </source>
</evidence>
<dbReference type="Pfam" id="PF01409">
    <property type="entry name" value="tRNA-synt_2d"/>
    <property type="match status" value="1"/>
</dbReference>
<keyword evidence="10" id="KW-0030">Aminoacyl-tRNA synthetase</keyword>
<dbReference type="InterPro" id="IPR002110">
    <property type="entry name" value="Ankyrin_rpt"/>
</dbReference>
<feature type="repeat" description="ANK" evidence="13">
    <location>
        <begin position="1"/>
        <end position="27"/>
    </location>
</feature>
<dbReference type="InterPro" id="IPR036770">
    <property type="entry name" value="Ankyrin_rpt-contain_sf"/>
</dbReference>
<evidence type="ECO:0000256" key="14">
    <source>
        <dbReference type="SAM" id="MobiDB-lite"/>
    </source>
</evidence>
<evidence type="ECO:0000256" key="4">
    <source>
        <dbReference type="ARBA" id="ARBA00022598"/>
    </source>
</evidence>
<reference evidence="17 18" key="1">
    <citation type="submission" date="2017-12" db="EMBL/GenBank/DDBJ databases">
        <title>Sequencing, de novo assembly and annotation of complete genome of a new Thraustochytrid species, strain FCC1311.</title>
        <authorList>
            <person name="Sedici K."/>
            <person name="Godart F."/>
            <person name="Aiese Cigliano R."/>
            <person name="Sanseverino W."/>
            <person name="Barakat M."/>
            <person name="Ortet P."/>
            <person name="Marechal E."/>
            <person name="Cagnac O."/>
            <person name="Amato A."/>
        </authorList>
    </citation>
    <scope>NUCLEOTIDE SEQUENCE [LARGE SCALE GENOMIC DNA]</scope>
</reference>
<proteinExistence type="inferred from homology"/>
<evidence type="ECO:0000313" key="18">
    <source>
        <dbReference type="Proteomes" id="UP000241890"/>
    </source>
</evidence>
<keyword evidence="9" id="KW-0496">Mitochondrion</keyword>
<dbReference type="InterPro" id="IPR002319">
    <property type="entry name" value="Phenylalanyl-tRNA_Synthase"/>
</dbReference>
<dbReference type="GO" id="GO:0006432">
    <property type="term" value="P:phenylalanyl-tRNA aminoacylation"/>
    <property type="evidence" value="ECO:0007669"/>
    <property type="project" value="InterPro"/>
</dbReference>
<evidence type="ECO:0000256" key="11">
    <source>
        <dbReference type="ARBA" id="ARBA00031194"/>
    </source>
</evidence>
<dbReference type="EMBL" id="BEYU01000065">
    <property type="protein sequence ID" value="GBG29786.1"/>
    <property type="molecule type" value="Genomic_DNA"/>
</dbReference>
<evidence type="ECO:0000259" key="16">
    <source>
        <dbReference type="PROSITE" id="PS51447"/>
    </source>
</evidence>
<evidence type="ECO:0000256" key="1">
    <source>
        <dbReference type="ARBA" id="ARBA00004305"/>
    </source>
</evidence>
<evidence type="ECO:0000256" key="5">
    <source>
        <dbReference type="ARBA" id="ARBA00022741"/>
    </source>
</evidence>
<dbReference type="Gene3D" id="3.30.930.10">
    <property type="entry name" value="Bira Bifunctional Protein, Domain 2"/>
    <property type="match status" value="2"/>
</dbReference>
<dbReference type="PANTHER" id="PTHR11538:SF41">
    <property type="entry name" value="PHENYLALANINE--TRNA LIGASE, MITOCHONDRIAL"/>
    <property type="match status" value="1"/>
</dbReference>
<dbReference type="PANTHER" id="PTHR11538">
    <property type="entry name" value="PHENYLALANYL-TRNA SYNTHETASE"/>
    <property type="match status" value="1"/>
</dbReference>
<evidence type="ECO:0000259" key="15">
    <source>
        <dbReference type="PROSITE" id="PS50862"/>
    </source>
</evidence>
<feature type="domain" description="Aminoacyl-transfer RNA synthetases class-II family profile" evidence="15">
    <location>
        <begin position="283"/>
        <end position="419"/>
    </location>
</feature>
<dbReference type="SUPFAM" id="SSF54991">
    <property type="entry name" value="Anticodon-binding domain of PheRS"/>
    <property type="match status" value="1"/>
</dbReference>
<dbReference type="InParanoid" id="A0A2R5GFU5"/>
<protein>
    <recommendedName>
        <fullName evidence="3">phenylalanine--tRNA ligase</fullName>
        <ecNumber evidence="3">6.1.1.20</ecNumber>
    </recommendedName>
    <alternativeName>
        <fullName evidence="11">Phenylalanyl-tRNA synthetase</fullName>
    </alternativeName>
</protein>
<dbReference type="InterPro" id="IPR006195">
    <property type="entry name" value="aa-tRNA-synth_II"/>
</dbReference>
<dbReference type="GO" id="GO:0004826">
    <property type="term" value="F:phenylalanine-tRNA ligase activity"/>
    <property type="evidence" value="ECO:0007669"/>
    <property type="project" value="UniProtKB-EC"/>
</dbReference>
<dbReference type="NCBIfam" id="TIGR00469">
    <property type="entry name" value="pheS_mito"/>
    <property type="match status" value="1"/>
</dbReference>
<dbReference type="Gene3D" id="3.30.70.380">
    <property type="entry name" value="Ferrodoxin-fold anticodon-binding domain"/>
    <property type="match status" value="1"/>
</dbReference>
<keyword evidence="6" id="KW-0067">ATP-binding</keyword>
<dbReference type="OrthoDB" id="4457at2759"/>
<comment type="subcellular location">
    <subcellularLocation>
        <location evidence="1">Mitochondrion matrix</location>
    </subcellularLocation>
</comment>
<dbReference type="SUPFAM" id="SSF48403">
    <property type="entry name" value="Ankyrin repeat"/>
    <property type="match status" value="1"/>
</dbReference>
<evidence type="ECO:0000256" key="6">
    <source>
        <dbReference type="ARBA" id="ARBA00022840"/>
    </source>
</evidence>
<dbReference type="SMART" id="SM00896">
    <property type="entry name" value="FDX-ACB"/>
    <property type="match status" value="1"/>
</dbReference>
<dbReference type="InterPro" id="IPR005121">
    <property type="entry name" value="Fdx_antiC-bd"/>
</dbReference>
<dbReference type="Pfam" id="PF03147">
    <property type="entry name" value="FDX-ACB"/>
    <property type="match status" value="1"/>
</dbReference>
<keyword evidence="13" id="KW-0040">ANK repeat</keyword>
<evidence type="ECO:0000256" key="2">
    <source>
        <dbReference type="ARBA" id="ARBA00008226"/>
    </source>
</evidence>
<evidence type="ECO:0000313" key="17">
    <source>
        <dbReference type="EMBL" id="GBG29786.1"/>
    </source>
</evidence>
<dbReference type="InterPro" id="IPR045864">
    <property type="entry name" value="aa-tRNA-synth_II/BPL/LPL"/>
</dbReference>
<accession>A0A2R5GFU5</accession>
<evidence type="ECO:0000256" key="13">
    <source>
        <dbReference type="PROSITE-ProRule" id="PRU00023"/>
    </source>
</evidence>
<comment type="caution">
    <text evidence="17">The sequence shown here is derived from an EMBL/GenBank/DDBJ whole genome shotgun (WGS) entry which is preliminary data.</text>
</comment>
<dbReference type="GO" id="GO:0000049">
    <property type="term" value="F:tRNA binding"/>
    <property type="evidence" value="ECO:0007669"/>
    <property type="project" value="InterPro"/>
</dbReference>
<dbReference type="InterPro" id="IPR004530">
    <property type="entry name" value="Phe-tRNA-synth_IIc_mito"/>
</dbReference>
<dbReference type="Proteomes" id="UP000241890">
    <property type="component" value="Unassembled WGS sequence"/>
</dbReference>
<dbReference type="FunFam" id="3.30.70.380:FF:000002">
    <property type="entry name" value="phenylalanine--tRNA ligase, mitochondrial"/>
    <property type="match status" value="1"/>
</dbReference>
<dbReference type="PROSITE" id="PS50088">
    <property type="entry name" value="ANK_REPEAT"/>
    <property type="match status" value="1"/>
</dbReference>
<evidence type="ECO:0000256" key="9">
    <source>
        <dbReference type="ARBA" id="ARBA00023128"/>
    </source>
</evidence>
<organism evidence="17 18">
    <name type="scientific">Hondaea fermentalgiana</name>
    <dbReference type="NCBI Taxonomy" id="2315210"/>
    <lineage>
        <taxon>Eukaryota</taxon>
        <taxon>Sar</taxon>
        <taxon>Stramenopiles</taxon>
        <taxon>Bigyra</taxon>
        <taxon>Labyrinthulomycetes</taxon>
        <taxon>Thraustochytrida</taxon>
        <taxon>Thraustochytriidae</taxon>
        <taxon>Hondaea</taxon>
    </lineage>
</organism>
<dbReference type="AlphaFoldDB" id="A0A2R5GFU5"/>
<dbReference type="Gene3D" id="1.25.40.20">
    <property type="entry name" value="Ankyrin repeat-containing domain"/>
    <property type="match status" value="1"/>
</dbReference>
<evidence type="ECO:0000256" key="10">
    <source>
        <dbReference type="ARBA" id="ARBA00023146"/>
    </source>
</evidence>
<dbReference type="PROSITE" id="PS50862">
    <property type="entry name" value="AA_TRNA_LIGASE_II"/>
    <property type="match status" value="1"/>
</dbReference>
<keyword evidence="7" id="KW-0648">Protein biosynthesis</keyword>
<evidence type="ECO:0000256" key="3">
    <source>
        <dbReference type="ARBA" id="ARBA00012814"/>
    </source>
</evidence>
<evidence type="ECO:0000256" key="8">
    <source>
        <dbReference type="ARBA" id="ARBA00022946"/>
    </source>
</evidence>
<feature type="domain" description="FDX-ACB" evidence="16">
    <location>
        <begin position="437"/>
        <end position="528"/>
    </location>
</feature>
<dbReference type="PROSITE" id="PS51447">
    <property type="entry name" value="FDX_ACB"/>
    <property type="match status" value="1"/>
</dbReference>
<dbReference type="GO" id="GO:0005524">
    <property type="term" value="F:ATP binding"/>
    <property type="evidence" value="ECO:0007669"/>
    <property type="project" value="UniProtKB-KW"/>
</dbReference>
<dbReference type="GO" id="GO:0005759">
    <property type="term" value="C:mitochondrial matrix"/>
    <property type="evidence" value="ECO:0007669"/>
    <property type="project" value="UniProtKB-SubCell"/>
</dbReference>
<dbReference type="FunCoup" id="A0A2R5GFU5">
    <property type="interactions" value="239"/>
</dbReference>
<keyword evidence="8" id="KW-0809">Transit peptide</keyword>
<feature type="region of interest" description="Disordered" evidence="14">
    <location>
        <begin position="75"/>
        <end position="122"/>
    </location>
</feature>
<keyword evidence="5" id="KW-0547">Nucleotide-binding</keyword>
<dbReference type="InterPro" id="IPR036690">
    <property type="entry name" value="Fdx_antiC-bd_sf"/>
</dbReference>
<evidence type="ECO:0000256" key="12">
    <source>
        <dbReference type="ARBA" id="ARBA00049255"/>
    </source>
</evidence>
<dbReference type="SUPFAM" id="SSF55681">
    <property type="entry name" value="Class II aaRS and biotin synthetases"/>
    <property type="match status" value="1"/>
</dbReference>
<name>A0A2R5GFU5_9STRA</name>
<dbReference type="EC" id="6.1.1.20" evidence="3"/>
<sequence>MQACSEGNDALASFLVDAGADVDLTDHEGQNCAHFAFCMEHLELGNWLIGSVGVDTSAVDADGRTPLDWKHMLEEDEDSDPSCNFADAGPESKTRDADTSEDFDVDEESKLNSAKRAPRARGVCAGGSAPWARAVASCGHARLASTTAGDGPKRTSEGLSAEELVRPDDPHNNITASVAKHLGRGLLHRPNHPLQIVKQLIYDSFDRKFDVAKGDNKMITFDDLHPICTTQACFDDLLIPADHVSRRPSDTFYLDSERCLRTHTSAHQTHLLRDGYEAFLCAGDVYRRDEIDQSHYPVFHQMEGMYVMPQADGAPQVSVEATEAHLRDALESVVADIFGDVKMRWVEAYFPFTEPSMELEIWFNEEWLEVLGCGVVQQEILRNCGLGDRRAWAFGLGLERLAMVLFQIPDIRLFWTEDPRFHEQFQDGKITDFKPYSKYPACLKDISFWLSPDFHENDFFAVVREIGGDLIERVELIDEFTHPKTQRVSNCFRITFRHMDRSLTNEEIDKIQEVIRESTANQLGVELR</sequence>
<comment type="catalytic activity">
    <reaction evidence="12">
        <text>tRNA(Phe) + L-phenylalanine + ATP = L-phenylalanyl-tRNA(Phe) + AMP + diphosphate + H(+)</text>
        <dbReference type="Rhea" id="RHEA:19413"/>
        <dbReference type="Rhea" id="RHEA-COMP:9668"/>
        <dbReference type="Rhea" id="RHEA-COMP:9699"/>
        <dbReference type="ChEBI" id="CHEBI:15378"/>
        <dbReference type="ChEBI" id="CHEBI:30616"/>
        <dbReference type="ChEBI" id="CHEBI:33019"/>
        <dbReference type="ChEBI" id="CHEBI:58095"/>
        <dbReference type="ChEBI" id="CHEBI:78442"/>
        <dbReference type="ChEBI" id="CHEBI:78531"/>
        <dbReference type="ChEBI" id="CHEBI:456215"/>
        <dbReference type="EC" id="6.1.1.20"/>
    </reaction>
</comment>
<comment type="similarity">
    <text evidence="2">Belongs to the class-II aminoacyl-tRNA synthetase family.</text>
</comment>